<keyword evidence="3" id="KW-1185">Reference proteome</keyword>
<dbReference type="InterPro" id="IPR036188">
    <property type="entry name" value="FAD/NAD-bd_sf"/>
</dbReference>
<dbReference type="InterPro" id="IPR023753">
    <property type="entry name" value="FAD/NAD-binding_dom"/>
</dbReference>
<dbReference type="Gene3D" id="3.50.50.60">
    <property type="entry name" value="FAD/NAD(P)-binding domain"/>
    <property type="match status" value="2"/>
</dbReference>
<reference evidence="2 3" key="1">
    <citation type="journal article" date="2013" name="Appl. Environ. Microbiol.">
        <title>Variation of the Virus-Related Elements within Syntenic Genomes of the Hyperthermophilic Archaeon Aeropyrum.</title>
        <authorList>
            <person name="Daifuku T."/>
            <person name="Yoshida T."/>
            <person name="Kitamura T."/>
            <person name="Kawaichi S."/>
            <person name="Inoue T."/>
            <person name="Nomura K."/>
            <person name="Yoshida Y."/>
            <person name="Kuno S."/>
            <person name="Sako Y."/>
        </authorList>
    </citation>
    <scope>NUCLEOTIDE SEQUENCE [LARGE SCALE GENOMIC DNA]</scope>
    <source>
        <strain evidence="2 3">SY1</strain>
    </source>
</reference>
<organism evidence="2 3">
    <name type="scientific">Aeropyrum camini SY1 = JCM 12091</name>
    <dbReference type="NCBI Taxonomy" id="1198449"/>
    <lineage>
        <taxon>Archaea</taxon>
        <taxon>Thermoproteota</taxon>
        <taxon>Thermoprotei</taxon>
        <taxon>Desulfurococcales</taxon>
        <taxon>Desulfurococcaceae</taxon>
        <taxon>Aeropyrum</taxon>
    </lineage>
</organism>
<feature type="domain" description="FAD/NAD(P)-binding" evidence="1">
    <location>
        <begin position="4"/>
        <end position="292"/>
    </location>
</feature>
<dbReference type="PRINTS" id="PR00368">
    <property type="entry name" value="FADPNR"/>
</dbReference>
<dbReference type="STRING" id="1198449.ACAM_0446"/>
<gene>
    <name evidence="2" type="ORF">ACAM_0446</name>
</gene>
<dbReference type="PANTHER" id="PTHR43755">
    <property type="match status" value="1"/>
</dbReference>
<protein>
    <submittedName>
        <fullName evidence="2">Dehydrogenase</fullName>
    </submittedName>
</protein>
<accession>U3TD08</accession>
<dbReference type="eggNOG" id="arCOG01064">
    <property type="taxonomic scope" value="Archaea"/>
</dbReference>
<dbReference type="InterPro" id="IPR052541">
    <property type="entry name" value="SQRD"/>
</dbReference>
<name>U3TD08_9CREN</name>
<dbReference type="GO" id="GO:0016491">
    <property type="term" value="F:oxidoreductase activity"/>
    <property type="evidence" value="ECO:0007669"/>
    <property type="project" value="InterPro"/>
</dbReference>
<dbReference type="EMBL" id="AP012489">
    <property type="protein sequence ID" value="BAN89915.1"/>
    <property type="molecule type" value="Genomic_DNA"/>
</dbReference>
<evidence type="ECO:0000259" key="1">
    <source>
        <dbReference type="Pfam" id="PF07992"/>
    </source>
</evidence>
<proteinExistence type="predicted"/>
<dbReference type="GeneID" id="17109917"/>
<dbReference type="AlphaFoldDB" id="U3TD08"/>
<evidence type="ECO:0000313" key="3">
    <source>
        <dbReference type="Proteomes" id="UP000016887"/>
    </source>
</evidence>
<sequence length="383" mass="41028">MKPRIAILGGGFGGLQAARYLSRLLGEKADITVVNDADKIVFKPALTYLAAGLRSSAEELYIPLKEKFTGSRVRLEVASVREISPGDNRVKLDSGSAIEYDYLVIALGAVPDDNALPGLAEANANPWTLEGALKLRRALEAGARKVIVGSFKPPYPCPPAPIELAGLVAKSPLAGGGGLEVTLGFPGPRPLPPLGEEVSSKLEALIEFSPIRYVRDFKPIEVDPGRRVLRHGGGEESFDVLALVPPYKVHPLIREAGLAGEGGWPRVSFDKGFRHTSYDNIYVIGDSSVAQYGAPMAGFLAGFMAWRAARAIAQDLGEAVEGGDKKAYAKCFVDYIDDGAAVFCDFTGLFTGEGGPHCHVIAEGGLVGEYKRALERYWRAFKL</sequence>
<dbReference type="KEGG" id="acj:ACAM_0446"/>
<dbReference type="SUPFAM" id="SSF51905">
    <property type="entry name" value="FAD/NAD(P)-binding domain"/>
    <property type="match status" value="2"/>
</dbReference>
<dbReference type="Proteomes" id="UP000016887">
    <property type="component" value="Chromosome"/>
</dbReference>
<dbReference type="RefSeq" id="WP_022541191.1">
    <property type="nucleotide sequence ID" value="NC_022521.1"/>
</dbReference>
<evidence type="ECO:0000313" key="2">
    <source>
        <dbReference type="EMBL" id="BAN89915.1"/>
    </source>
</evidence>
<dbReference type="PANTHER" id="PTHR43755:SF1">
    <property type="entry name" value="FAD-DEPENDENT PYRIDINE NUCLEOTIDE-DISULPHIDE OXIDOREDUCTASE"/>
    <property type="match status" value="1"/>
</dbReference>
<dbReference type="Pfam" id="PF07992">
    <property type="entry name" value="Pyr_redox_2"/>
    <property type="match status" value="1"/>
</dbReference>